<evidence type="ECO:0000313" key="3">
    <source>
        <dbReference type="EMBL" id="MBU5335262.1"/>
    </source>
</evidence>
<accession>A0ABS6DUA4</accession>
<feature type="region of interest" description="Disordered" evidence="1">
    <location>
        <begin position="83"/>
        <end position="106"/>
    </location>
</feature>
<keyword evidence="2" id="KW-1133">Transmembrane helix</keyword>
<keyword evidence="2" id="KW-0472">Membrane</keyword>
<evidence type="ECO:0000256" key="1">
    <source>
        <dbReference type="SAM" id="MobiDB-lite"/>
    </source>
</evidence>
<evidence type="ECO:0000313" key="4">
    <source>
        <dbReference type="Proteomes" id="UP001196301"/>
    </source>
</evidence>
<sequence>MSNKKIYKGLNKRRKFNFRKFITIGLCMALIVGYTYKKIKLDNVFKNINISKSLSSIVDKLYFWQEPGFEIFNLASTSTQKEDKSSLKTTDTANKENNSKDNSSTNTQVAVVEGKDVYLIQVGSFDNDKDLNKMTSKLNEKKIPNSTVKIDGVNKVQAYISFNENDIRNQLDNTKKIVDDAFLTKLEIPVLSLEYTDEYSYIKDISDNLNALLQSYEEESSYLNENKSDLDSDKYKKILSQREKILDKLESEVNKIDYKELDVFKTNLLSYTSQVRDNISNYGNEIETSKSYKYEALLISSIQMYYEFINKIKTA</sequence>
<keyword evidence="2" id="KW-0812">Transmembrane</keyword>
<keyword evidence="4" id="KW-1185">Reference proteome</keyword>
<gene>
    <name evidence="3" type="ORF">KQI20_02295</name>
</gene>
<evidence type="ECO:0000256" key="2">
    <source>
        <dbReference type="SAM" id="Phobius"/>
    </source>
</evidence>
<dbReference type="Proteomes" id="UP001196301">
    <property type="component" value="Unassembled WGS sequence"/>
</dbReference>
<comment type="caution">
    <text evidence="3">The sequence shown here is derived from an EMBL/GenBank/DDBJ whole genome shotgun (WGS) entry which is preliminary data.</text>
</comment>
<dbReference type="EMBL" id="JAHLOQ010000003">
    <property type="protein sequence ID" value="MBU5335262.1"/>
    <property type="molecule type" value="Genomic_DNA"/>
</dbReference>
<protein>
    <submittedName>
        <fullName evidence="3">SPOR domain-containing protein</fullName>
    </submittedName>
</protein>
<proteinExistence type="predicted"/>
<organism evidence="3 4">
    <name type="scientific">Intestinibacter bartlettii</name>
    <dbReference type="NCBI Taxonomy" id="261299"/>
    <lineage>
        <taxon>Bacteria</taxon>
        <taxon>Bacillati</taxon>
        <taxon>Bacillota</taxon>
        <taxon>Clostridia</taxon>
        <taxon>Peptostreptococcales</taxon>
        <taxon>Peptostreptococcaceae</taxon>
        <taxon>Intestinibacter</taxon>
    </lineage>
</organism>
<name>A0ABS6DUA4_9FIRM</name>
<reference evidence="3 4" key="1">
    <citation type="submission" date="2021-06" db="EMBL/GenBank/DDBJ databases">
        <authorList>
            <person name="Sun Q."/>
            <person name="Li D."/>
        </authorList>
    </citation>
    <scope>NUCLEOTIDE SEQUENCE [LARGE SCALE GENOMIC DNA]</scope>
    <source>
        <strain evidence="3 4">N19</strain>
    </source>
</reference>
<dbReference type="RefSeq" id="WP_216568413.1">
    <property type="nucleotide sequence ID" value="NZ_JAHLOQ010000003.1"/>
</dbReference>
<feature type="transmembrane region" description="Helical" evidence="2">
    <location>
        <begin position="21"/>
        <end position="36"/>
    </location>
</feature>